<proteinExistence type="inferred from homology"/>
<keyword evidence="2" id="KW-0805">Transcription regulation</keyword>
<organism evidence="5 6">
    <name type="scientific">Candidatus Eisenbergiella intestinigallinarum</name>
    <dbReference type="NCBI Taxonomy" id="2838549"/>
    <lineage>
        <taxon>Bacteria</taxon>
        <taxon>Bacillati</taxon>
        <taxon>Bacillota</taxon>
        <taxon>Clostridia</taxon>
        <taxon>Lachnospirales</taxon>
        <taxon>Lachnospiraceae</taxon>
        <taxon>Eisenbergiella</taxon>
    </lineage>
</organism>
<dbReference type="Proteomes" id="UP000823922">
    <property type="component" value="Unassembled WGS sequence"/>
</dbReference>
<keyword evidence="4" id="KW-0804">Transcription</keyword>
<evidence type="ECO:0000256" key="1">
    <source>
        <dbReference type="ARBA" id="ARBA00011046"/>
    </source>
</evidence>
<dbReference type="InterPro" id="IPR036390">
    <property type="entry name" value="WH_DNA-bd_sf"/>
</dbReference>
<dbReference type="Pfam" id="PF03965">
    <property type="entry name" value="Penicillinase_R"/>
    <property type="match status" value="1"/>
</dbReference>
<sequence length="126" mass="14877">MIKLPESELEVMLILWEKNGEEVSVNEVWEALDKQKKITMGALHSYLNRLEEKGFLAFRKEGKYKILRPLVKKEDYMEQEGETLLGRFFGGSVGKFVNCLYDKNRLSAEDIRELKRFVEEFEEKPQ</sequence>
<dbReference type="GO" id="GO:0003677">
    <property type="term" value="F:DNA binding"/>
    <property type="evidence" value="ECO:0007669"/>
    <property type="project" value="UniProtKB-KW"/>
</dbReference>
<name>A0A9D2QHQ1_9FIRM</name>
<evidence type="ECO:0000256" key="2">
    <source>
        <dbReference type="ARBA" id="ARBA00023015"/>
    </source>
</evidence>
<dbReference type="Gene3D" id="1.10.4040.10">
    <property type="entry name" value="Penicillinase repressor domain"/>
    <property type="match status" value="1"/>
</dbReference>
<dbReference type="InterPro" id="IPR005650">
    <property type="entry name" value="BlaI_family"/>
</dbReference>
<evidence type="ECO:0000256" key="4">
    <source>
        <dbReference type="ARBA" id="ARBA00023163"/>
    </source>
</evidence>
<reference evidence="5" key="2">
    <citation type="submission" date="2021-04" db="EMBL/GenBank/DDBJ databases">
        <authorList>
            <person name="Gilroy R."/>
        </authorList>
    </citation>
    <scope>NUCLEOTIDE SEQUENCE</scope>
    <source>
        <strain evidence="5">ChiBcec1-1630</strain>
    </source>
</reference>
<accession>A0A9D2QHQ1</accession>
<dbReference type="GO" id="GO:0045892">
    <property type="term" value="P:negative regulation of DNA-templated transcription"/>
    <property type="evidence" value="ECO:0007669"/>
    <property type="project" value="InterPro"/>
</dbReference>
<dbReference type="SUPFAM" id="SSF46785">
    <property type="entry name" value="Winged helix' DNA-binding domain"/>
    <property type="match status" value="1"/>
</dbReference>
<dbReference type="Gene3D" id="1.10.10.10">
    <property type="entry name" value="Winged helix-like DNA-binding domain superfamily/Winged helix DNA-binding domain"/>
    <property type="match status" value="1"/>
</dbReference>
<dbReference type="EMBL" id="DWVS01000031">
    <property type="protein sequence ID" value="HJC86691.1"/>
    <property type="molecule type" value="Genomic_DNA"/>
</dbReference>
<gene>
    <name evidence="5" type="ORF">H9926_01570</name>
</gene>
<comment type="similarity">
    <text evidence="1">Belongs to the BlaI transcriptional regulatory family.</text>
</comment>
<dbReference type="InterPro" id="IPR036388">
    <property type="entry name" value="WH-like_DNA-bd_sf"/>
</dbReference>
<dbReference type="AlphaFoldDB" id="A0A9D2QHQ1"/>
<evidence type="ECO:0000313" key="5">
    <source>
        <dbReference type="EMBL" id="HJC86691.1"/>
    </source>
</evidence>
<keyword evidence="3" id="KW-0238">DNA-binding</keyword>
<dbReference type="PIRSF" id="PIRSF019455">
    <property type="entry name" value="CopR_AtkY"/>
    <property type="match status" value="1"/>
</dbReference>
<evidence type="ECO:0000256" key="3">
    <source>
        <dbReference type="ARBA" id="ARBA00023125"/>
    </source>
</evidence>
<comment type="caution">
    <text evidence="5">The sequence shown here is derived from an EMBL/GenBank/DDBJ whole genome shotgun (WGS) entry which is preliminary data.</text>
</comment>
<reference evidence="5" key="1">
    <citation type="journal article" date="2021" name="PeerJ">
        <title>Extensive microbial diversity within the chicken gut microbiome revealed by metagenomics and culture.</title>
        <authorList>
            <person name="Gilroy R."/>
            <person name="Ravi A."/>
            <person name="Getino M."/>
            <person name="Pursley I."/>
            <person name="Horton D.L."/>
            <person name="Alikhan N.F."/>
            <person name="Baker D."/>
            <person name="Gharbi K."/>
            <person name="Hall N."/>
            <person name="Watson M."/>
            <person name="Adriaenssens E.M."/>
            <person name="Foster-Nyarko E."/>
            <person name="Jarju S."/>
            <person name="Secka A."/>
            <person name="Antonio M."/>
            <person name="Oren A."/>
            <person name="Chaudhuri R.R."/>
            <person name="La Ragione R."/>
            <person name="Hildebrand F."/>
            <person name="Pallen M.J."/>
        </authorList>
    </citation>
    <scope>NUCLEOTIDE SEQUENCE</scope>
    <source>
        <strain evidence="5">ChiBcec1-1630</strain>
    </source>
</reference>
<protein>
    <submittedName>
        <fullName evidence="5">BlaI/MecI/CopY family transcriptional regulator</fullName>
    </submittedName>
</protein>
<evidence type="ECO:0000313" key="6">
    <source>
        <dbReference type="Proteomes" id="UP000823922"/>
    </source>
</evidence>